<keyword evidence="8" id="KW-0418">Kinase</keyword>
<dbReference type="AlphaFoldDB" id="A0A7S0GES7"/>
<keyword evidence="5" id="KW-0963">Cytoplasm</keyword>
<accession>A0A7S0GES7</accession>
<evidence type="ECO:0000256" key="8">
    <source>
        <dbReference type="ARBA" id="ARBA00022777"/>
    </source>
</evidence>
<dbReference type="InterPro" id="IPR004567">
    <property type="entry name" value="Type_II_PanK"/>
</dbReference>
<dbReference type="Gene3D" id="6.10.10.60">
    <property type="match status" value="1"/>
</dbReference>
<dbReference type="GO" id="GO:0005524">
    <property type="term" value="F:ATP binding"/>
    <property type="evidence" value="ECO:0007669"/>
    <property type="project" value="UniProtKB-KW"/>
</dbReference>
<evidence type="ECO:0000313" key="13">
    <source>
        <dbReference type="EMBL" id="CAD8413373.1"/>
    </source>
</evidence>
<gene>
    <name evidence="13" type="ORF">PINE0816_LOCUS9503</name>
</gene>
<proteinExistence type="inferred from homology"/>
<dbReference type="EC" id="2.7.1.33" evidence="4"/>
<evidence type="ECO:0000256" key="9">
    <source>
        <dbReference type="ARBA" id="ARBA00022840"/>
    </source>
</evidence>
<dbReference type="Gene3D" id="3.30.420.40">
    <property type="match status" value="1"/>
</dbReference>
<dbReference type="PANTHER" id="PTHR12280">
    <property type="entry name" value="PANTOTHENATE KINASE"/>
    <property type="match status" value="1"/>
</dbReference>
<dbReference type="GO" id="GO:0015937">
    <property type="term" value="P:coenzyme A biosynthetic process"/>
    <property type="evidence" value="ECO:0007669"/>
    <property type="project" value="UniProtKB-KW"/>
</dbReference>
<evidence type="ECO:0000256" key="2">
    <source>
        <dbReference type="ARBA" id="ARBA00004496"/>
    </source>
</evidence>
<evidence type="ECO:0000256" key="7">
    <source>
        <dbReference type="ARBA" id="ARBA00022741"/>
    </source>
</evidence>
<comment type="pathway">
    <text evidence="3">Cofactor biosynthesis; coenzyme A biosynthesis; CoA from (R)-pantothenate: step 1/5.</text>
</comment>
<dbReference type="GO" id="GO:0004594">
    <property type="term" value="F:pantothenate kinase activity"/>
    <property type="evidence" value="ECO:0007669"/>
    <property type="project" value="UniProtKB-EC"/>
</dbReference>
<evidence type="ECO:0000256" key="4">
    <source>
        <dbReference type="ARBA" id="ARBA00012102"/>
    </source>
</evidence>
<sequence>MASKVDEWWWSRKVKRDMVVPDSSTYPYLLVTIGTGVSILRVDGPRQYERISGSSIGGGTYWGLCRLLTDVEKFEDVLDLASRGNPTKCDMMVGDIYGDNPEALSKLGLPSNIVASSFGKLVAKQDPASGLKQEDLARALLLMITNNIGQVAYLNAQLHNTSRIYFVGNFLRHNKMSQRRLSYSIHYWSKGEMEALFLEHEGYFGALGAFLLNKEKVEEESAAAHKRRKRRSNEFEDSVPVPQGNNRRRSNSL</sequence>
<dbReference type="Pfam" id="PF03630">
    <property type="entry name" value="Fumble"/>
    <property type="match status" value="1"/>
</dbReference>
<comment type="similarity">
    <text evidence="11">Belongs to the type II pantothenate kinase family.</text>
</comment>
<evidence type="ECO:0000256" key="10">
    <source>
        <dbReference type="ARBA" id="ARBA00022993"/>
    </source>
</evidence>
<evidence type="ECO:0000256" key="6">
    <source>
        <dbReference type="ARBA" id="ARBA00022679"/>
    </source>
</evidence>
<keyword evidence="10" id="KW-0173">Coenzyme A biosynthesis</keyword>
<dbReference type="GO" id="GO:0005829">
    <property type="term" value="C:cytosol"/>
    <property type="evidence" value="ECO:0007669"/>
    <property type="project" value="TreeGrafter"/>
</dbReference>
<keyword evidence="6" id="KW-0808">Transferase</keyword>
<evidence type="ECO:0000256" key="5">
    <source>
        <dbReference type="ARBA" id="ARBA00022490"/>
    </source>
</evidence>
<evidence type="ECO:0000256" key="3">
    <source>
        <dbReference type="ARBA" id="ARBA00005225"/>
    </source>
</evidence>
<keyword evidence="9" id="KW-0067">ATP-binding</keyword>
<evidence type="ECO:0000256" key="11">
    <source>
        <dbReference type="ARBA" id="ARBA00060870"/>
    </source>
</evidence>
<comment type="catalytic activity">
    <reaction evidence="1">
        <text>(R)-pantothenate + ATP = (R)-4'-phosphopantothenate + ADP + H(+)</text>
        <dbReference type="Rhea" id="RHEA:16373"/>
        <dbReference type="ChEBI" id="CHEBI:10986"/>
        <dbReference type="ChEBI" id="CHEBI:15378"/>
        <dbReference type="ChEBI" id="CHEBI:29032"/>
        <dbReference type="ChEBI" id="CHEBI:30616"/>
        <dbReference type="ChEBI" id="CHEBI:456216"/>
        <dbReference type="EC" id="2.7.1.33"/>
    </reaction>
</comment>
<dbReference type="EMBL" id="HBEL01020269">
    <property type="protein sequence ID" value="CAD8413373.1"/>
    <property type="molecule type" value="Transcribed_RNA"/>
</dbReference>
<dbReference type="FunFam" id="3.30.420.40:FF:000025">
    <property type="entry name" value="pantothenate kinase 2, mitochondrial"/>
    <property type="match status" value="1"/>
</dbReference>
<protein>
    <recommendedName>
        <fullName evidence="4">pantothenate kinase</fullName>
        <ecNumber evidence="4">2.7.1.33</ecNumber>
    </recommendedName>
</protein>
<dbReference type="SUPFAM" id="SSF53067">
    <property type="entry name" value="Actin-like ATPase domain"/>
    <property type="match status" value="1"/>
</dbReference>
<keyword evidence="7" id="KW-0547">Nucleotide-binding</keyword>
<organism evidence="13">
    <name type="scientific">Proboscia inermis</name>
    <dbReference type="NCBI Taxonomy" id="420281"/>
    <lineage>
        <taxon>Eukaryota</taxon>
        <taxon>Sar</taxon>
        <taxon>Stramenopiles</taxon>
        <taxon>Ochrophyta</taxon>
        <taxon>Bacillariophyta</taxon>
        <taxon>Coscinodiscophyceae</taxon>
        <taxon>Rhizosoleniophycidae</taxon>
        <taxon>Rhizosoleniales</taxon>
        <taxon>Rhizosoleniaceae</taxon>
        <taxon>Proboscia</taxon>
    </lineage>
</organism>
<dbReference type="InterPro" id="IPR043129">
    <property type="entry name" value="ATPase_NBD"/>
</dbReference>
<name>A0A7S0GES7_9STRA</name>
<evidence type="ECO:0000256" key="12">
    <source>
        <dbReference type="SAM" id="MobiDB-lite"/>
    </source>
</evidence>
<comment type="subcellular location">
    <subcellularLocation>
        <location evidence="2">Cytoplasm</location>
    </subcellularLocation>
</comment>
<feature type="region of interest" description="Disordered" evidence="12">
    <location>
        <begin position="221"/>
        <end position="253"/>
    </location>
</feature>
<evidence type="ECO:0000256" key="1">
    <source>
        <dbReference type="ARBA" id="ARBA00001206"/>
    </source>
</evidence>
<reference evidence="13" key="1">
    <citation type="submission" date="2021-01" db="EMBL/GenBank/DDBJ databases">
        <authorList>
            <person name="Corre E."/>
            <person name="Pelletier E."/>
            <person name="Niang G."/>
            <person name="Scheremetjew M."/>
            <person name="Finn R."/>
            <person name="Kale V."/>
            <person name="Holt S."/>
            <person name="Cochrane G."/>
            <person name="Meng A."/>
            <person name="Brown T."/>
            <person name="Cohen L."/>
        </authorList>
    </citation>
    <scope>NUCLEOTIDE SEQUENCE</scope>
    <source>
        <strain evidence="13">CCAP1064/1</strain>
    </source>
</reference>
<dbReference type="GO" id="GO:0005634">
    <property type="term" value="C:nucleus"/>
    <property type="evidence" value="ECO:0007669"/>
    <property type="project" value="TreeGrafter"/>
</dbReference>
<dbReference type="PANTHER" id="PTHR12280:SF30">
    <property type="entry name" value="FUMBLE"/>
    <property type="match status" value="1"/>
</dbReference>
<dbReference type="NCBIfam" id="TIGR00555">
    <property type="entry name" value="panK_eukar"/>
    <property type="match status" value="1"/>
</dbReference>